<dbReference type="PANTHER" id="PTHR11085">
    <property type="entry name" value="NAD-DEPENDENT PROTEIN DEACYLASE SIRTUIN-5, MITOCHONDRIAL-RELATED"/>
    <property type="match status" value="1"/>
</dbReference>
<evidence type="ECO:0000256" key="11">
    <source>
        <dbReference type="ARBA" id="ARBA00075618"/>
    </source>
</evidence>
<dbReference type="EMBL" id="UZAM01007621">
    <property type="protein sequence ID" value="VDP00369.1"/>
    <property type="molecule type" value="Genomic_DNA"/>
</dbReference>
<comment type="similarity">
    <text evidence="3">Belongs to the sirtuin family. Class I subfamily.</text>
</comment>
<keyword evidence="8" id="KW-0520">NAD</keyword>
<evidence type="ECO:0000313" key="18">
    <source>
        <dbReference type="WBParaSite" id="SBAD_0000335401-mRNA-1"/>
    </source>
</evidence>
<dbReference type="InterPro" id="IPR029035">
    <property type="entry name" value="DHS-like_NAD/FAD-binding_dom"/>
</dbReference>
<keyword evidence="17" id="KW-1185">Reference proteome</keyword>
<keyword evidence="7" id="KW-0862">Zinc</keyword>
<dbReference type="GO" id="GO:0070403">
    <property type="term" value="F:NAD+ binding"/>
    <property type="evidence" value="ECO:0007669"/>
    <property type="project" value="InterPro"/>
</dbReference>
<evidence type="ECO:0000256" key="2">
    <source>
        <dbReference type="ARBA" id="ARBA00004123"/>
    </source>
</evidence>
<comment type="cofactor">
    <cofactor evidence="1">
        <name>Zn(2+)</name>
        <dbReference type="ChEBI" id="CHEBI:29105"/>
    </cofactor>
</comment>
<accession>A0A183IHV8</accession>
<evidence type="ECO:0000256" key="1">
    <source>
        <dbReference type="ARBA" id="ARBA00001947"/>
    </source>
</evidence>
<evidence type="ECO:0000256" key="12">
    <source>
        <dbReference type="ARBA" id="ARBA00083601"/>
    </source>
</evidence>
<sequence length="445" mass="49644">MFINPILSGYKEWIREQVGDSADPRVLLRQMAPDMQLTDAIDDDAIWELVFKFINNEIPRRPKLTTVNTLDDAVALIKQSKKIIVLTGAGISVSCGIPDFRSRGGVYARLRQRFPELPDPQAVFDINFFRNNPSPFFEFAKEIYPGQFKPSLCHRFIKTLEDENKLLRDYTQNIDTLEQTAGIKKVIYCHDIFNQVIPELNVPCSIMKPDIVFFGESLPREFHECIARDKEAVDLLVVMGSSMKVRPVAFIPDSVPGHVPQIFINREPLDHMKFDVELYGNCDDVVNELCARLGGSFAKLCFRQKRLTECREVHVDSNGSKYDGIAVAKKRKVMPEVGSVDLENAEKIPLFSTIFDDAVSEGESPTSSLNSDEVSSSSQNDVRTKDIRNLTAVSGSDYCNGSGSSSSDSEDSDLTDVGTKCEARSLPLGNIASALPGKGSRRYLP</sequence>
<evidence type="ECO:0000256" key="8">
    <source>
        <dbReference type="ARBA" id="ARBA00023027"/>
    </source>
</evidence>
<dbReference type="Gene3D" id="3.40.50.1220">
    <property type="entry name" value="TPP-binding domain"/>
    <property type="match status" value="2"/>
</dbReference>
<feature type="compositionally biased region" description="Low complexity" evidence="14">
    <location>
        <begin position="367"/>
        <end position="378"/>
    </location>
</feature>
<dbReference type="OrthoDB" id="424302at2759"/>
<feature type="domain" description="Deacetylase sirtuin-type" evidence="15">
    <location>
        <begin position="63"/>
        <end position="296"/>
    </location>
</feature>
<evidence type="ECO:0000259" key="15">
    <source>
        <dbReference type="PROSITE" id="PS50305"/>
    </source>
</evidence>
<dbReference type="InterPro" id="IPR050134">
    <property type="entry name" value="NAD-dep_sirtuin_deacylases"/>
</dbReference>
<comment type="subcellular location">
    <subcellularLocation>
        <location evidence="2">Nucleus</location>
    </subcellularLocation>
</comment>
<keyword evidence="5" id="KW-0808">Transferase</keyword>
<dbReference type="GO" id="GO:0002039">
    <property type="term" value="F:p53 binding"/>
    <property type="evidence" value="ECO:0007669"/>
    <property type="project" value="TreeGrafter"/>
</dbReference>
<evidence type="ECO:0000256" key="14">
    <source>
        <dbReference type="SAM" id="MobiDB-lite"/>
    </source>
</evidence>
<evidence type="ECO:0000256" key="4">
    <source>
        <dbReference type="ARBA" id="ARBA00012928"/>
    </source>
</evidence>
<reference evidence="18" key="1">
    <citation type="submission" date="2016-06" db="UniProtKB">
        <authorList>
            <consortium name="WormBaseParasite"/>
        </authorList>
    </citation>
    <scope>IDENTIFICATION</scope>
</reference>
<feature type="region of interest" description="Disordered" evidence="14">
    <location>
        <begin position="362"/>
        <end position="420"/>
    </location>
</feature>
<dbReference type="GO" id="GO:0005637">
    <property type="term" value="C:nuclear inner membrane"/>
    <property type="evidence" value="ECO:0007669"/>
    <property type="project" value="TreeGrafter"/>
</dbReference>
<name>A0A183IHV8_9BILA</name>
<feature type="compositionally biased region" description="Low complexity" evidence="14">
    <location>
        <begin position="394"/>
        <end position="407"/>
    </location>
</feature>
<dbReference type="InterPro" id="IPR003000">
    <property type="entry name" value="Sirtuin"/>
</dbReference>
<dbReference type="FunFam" id="3.30.1600.10:FF:000013">
    <property type="entry name" value="NAD-dependent protein deacetylase sirtuin-1"/>
    <property type="match status" value="1"/>
</dbReference>
<evidence type="ECO:0000313" key="16">
    <source>
        <dbReference type="EMBL" id="VDP00369.1"/>
    </source>
</evidence>
<evidence type="ECO:0000256" key="13">
    <source>
        <dbReference type="PROSITE-ProRule" id="PRU00236"/>
    </source>
</evidence>
<organism evidence="18">
    <name type="scientific">Soboliphyme baturini</name>
    <dbReference type="NCBI Taxonomy" id="241478"/>
    <lineage>
        <taxon>Eukaryota</taxon>
        <taxon>Metazoa</taxon>
        <taxon>Ecdysozoa</taxon>
        <taxon>Nematoda</taxon>
        <taxon>Enoplea</taxon>
        <taxon>Dorylaimia</taxon>
        <taxon>Dioctophymatida</taxon>
        <taxon>Dioctophymatoidea</taxon>
        <taxon>Soboliphymatidae</taxon>
        <taxon>Soboliphyme</taxon>
    </lineage>
</organism>
<protein>
    <recommendedName>
        <fullName evidence="10">NAD-dependent protein deacetylase sir-2.1</fullName>
        <ecNumber evidence="4">2.3.1.286</ecNumber>
    </recommendedName>
    <alternativeName>
        <fullName evidence="11">Protein sir-2.1</fullName>
    </alternativeName>
    <alternativeName>
        <fullName evidence="12">Regulatory protein SIR2 homolog 1</fullName>
    </alternativeName>
</protein>
<evidence type="ECO:0000256" key="6">
    <source>
        <dbReference type="ARBA" id="ARBA00022723"/>
    </source>
</evidence>
<gene>
    <name evidence="16" type="ORF">SBAD_LOCUS3203</name>
</gene>
<comment type="caution">
    <text evidence="13">Lacks conserved residue(s) required for the propagation of feature annotation.</text>
</comment>
<evidence type="ECO:0000256" key="9">
    <source>
        <dbReference type="ARBA" id="ARBA00023242"/>
    </source>
</evidence>
<dbReference type="EC" id="2.3.1.286" evidence="4"/>
<dbReference type="PANTHER" id="PTHR11085:SF9">
    <property type="entry name" value="NAD-DEPENDENT PROTEIN DEACETYLASE SIRTUIN-1"/>
    <property type="match status" value="1"/>
</dbReference>
<dbReference type="GO" id="GO:0017136">
    <property type="term" value="F:histone deacetylase activity, NAD-dependent"/>
    <property type="evidence" value="ECO:0007669"/>
    <property type="project" value="TreeGrafter"/>
</dbReference>
<evidence type="ECO:0000256" key="5">
    <source>
        <dbReference type="ARBA" id="ARBA00022679"/>
    </source>
</evidence>
<dbReference type="WBParaSite" id="SBAD_0000335401-mRNA-1">
    <property type="protein sequence ID" value="SBAD_0000335401-mRNA-1"/>
    <property type="gene ID" value="SBAD_0000335401"/>
</dbReference>
<evidence type="ECO:0000256" key="7">
    <source>
        <dbReference type="ARBA" id="ARBA00022833"/>
    </source>
</evidence>
<dbReference type="SUPFAM" id="SSF52467">
    <property type="entry name" value="DHS-like NAD/FAD-binding domain"/>
    <property type="match status" value="1"/>
</dbReference>
<dbReference type="InterPro" id="IPR026590">
    <property type="entry name" value="Ssirtuin_cat_dom"/>
</dbReference>
<dbReference type="GO" id="GO:0046872">
    <property type="term" value="F:metal ion binding"/>
    <property type="evidence" value="ECO:0007669"/>
    <property type="project" value="UniProtKB-KW"/>
</dbReference>
<dbReference type="AlphaFoldDB" id="A0A183IHV8"/>
<dbReference type="GO" id="GO:0033553">
    <property type="term" value="C:rDNA heterochromatin"/>
    <property type="evidence" value="ECO:0007669"/>
    <property type="project" value="TreeGrafter"/>
</dbReference>
<dbReference type="PROSITE" id="PS50305">
    <property type="entry name" value="SIRTUIN"/>
    <property type="match status" value="1"/>
</dbReference>
<dbReference type="Proteomes" id="UP000270296">
    <property type="component" value="Unassembled WGS sequence"/>
</dbReference>
<evidence type="ECO:0000313" key="17">
    <source>
        <dbReference type="Proteomes" id="UP000270296"/>
    </source>
</evidence>
<keyword evidence="9" id="KW-0539">Nucleus</keyword>
<keyword evidence="6" id="KW-0479">Metal-binding</keyword>
<evidence type="ECO:0000256" key="3">
    <source>
        <dbReference type="ARBA" id="ARBA00006924"/>
    </source>
</evidence>
<evidence type="ECO:0000256" key="10">
    <source>
        <dbReference type="ARBA" id="ARBA00068847"/>
    </source>
</evidence>
<dbReference type="GO" id="GO:0003714">
    <property type="term" value="F:transcription corepressor activity"/>
    <property type="evidence" value="ECO:0007669"/>
    <property type="project" value="TreeGrafter"/>
</dbReference>
<dbReference type="GO" id="GO:0005654">
    <property type="term" value="C:nucleoplasm"/>
    <property type="evidence" value="ECO:0007669"/>
    <property type="project" value="TreeGrafter"/>
</dbReference>
<proteinExistence type="inferred from homology"/>
<dbReference type="Pfam" id="PF02146">
    <property type="entry name" value="SIR2"/>
    <property type="match status" value="2"/>
</dbReference>
<reference evidence="16 17" key="2">
    <citation type="submission" date="2018-11" db="EMBL/GenBank/DDBJ databases">
        <authorList>
            <consortium name="Pathogen Informatics"/>
        </authorList>
    </citation>
    <scope>NUCLEOTIDE SEQUENCE [LARGE SCALE GENOMIC DNA]</scope>
</reference>